<dbReference type="RefSeq" id="WP_190601377.1">
    <property type="nucleotide sequence ID" value="NZ_CP021056.1"/>
</dbReference>
<proteinExistence type="predicted"/>
<dbReference type="InterPro" id="IPR010330">
    <property type="entry name" value="CoiA_nuc"/>
</dbReference>
<dbReference type="Proteomes" id="UP000683511">
    <property type="component" value="Chromosome"/>
</dbReference>
<evidence type="ECO:0000313" key="3">
    <source>
        <dbReference type="Proteomes" id="UP000683511"/>
    </source>
</evidence>
<dbReference type="EMBL" id="CP021056">
    <property type="protein sequence ID" value="QXE24517.1"/>
    <property type="molecule type" value="Genomic_DNA"/>
</dbReference>
<dbReference type="Pfam" id="PF06054">
    <property type="entry name" value="CoiA_nuc"/>
    <property type="match status" value="1"/>
</dbReference>
<evidence type="ECO:0000313" key="2">
    <source>
        <dbReference type="EMBL" id="QXE24517.1"/>
    </source>
</evidence>
<evidence type="ECO:0000259" key="1">
    <source>
        <dbReference type="Pfam" id="PF06054"/>
    </source>
</evidence>
<protein>
    <submittedName>
        <fullName evidence="2">Myosin, N-terminal, SH3 domain protein</fullName>
    </submittedName>
</protein>
<dbReference type="AlphaFoldDB" id="A0A975T9A0"/>
<name>A0A975T9A0_9NOST</name>
<organism evidence="2 3">
    <name type="scientific">Richelia sinica FACHB-800</name>
    <dbReference type="NCBI Taxonomy" id="1357546"/>
    <lineage>
        <taxon>Bacteria</taxon>
        <taxon>Bacillati</taxon>
        <taxon>Cyanobacteriota</taxon>
        <taxon>Cyanophyceae</taxon>
        <taxon>Nostocales</taxon>
        <taxon>Nostocaceae</taxon>
        <taxon>Richelia</taxon>
    </lineage>
</organism>
<reference evidence="2" key="1">
    <citation type="submission" date="2017-04" db="EMBL/GenBank/DDBJ databases">
        <title>Genome deletions in a multicellular cyanobacterial endosymbiont for morphological adaptation in marine diatoms.</title>
        <authorList>
            <person name="Wang Y."/>
            <person name="Gao H."/>
            <person name="Li R."/>
            <person name="Xu X."/>
        </authorList>
    </citation>
    <scope>NUCLEOTIDE SEQUENCE</scope>
    <source>
        <strain evidence="2">FACHB 800</strain>
    </source>
</reference>
<accession>A0A975T9A0</accession>
<keyword evidence="3" id="KW-1185">Reference proteome</keyword>
<dbReference type="KEGG" id="rsin:B6N60_03222"/>
<gene>
    <name evidence="2" type="ORF">B6N60_03222</name>
</gene>
<sequence length="356" mass="42863">MTTENKGSFYYALDEEGNKIPPTPKVKATCPCCGTEVYAACGKIIQHHWRHKNTSDSHCDEWYEMTPWHLKWQELFPLECREVVMQKNKEIHRADVKIGNLIIEFQHSNLSNENVRERELFYSSDANKIIWIIDATNNRVFEQWKKYLCPENIRTIFIVDKESNIYFELEGYVYIPLIRNIGKKGLPIGLVINPEYPTFIDLGEYIACPLEKITYEMTRTMYSHKWGHRKQLSKKELLEYEYLEDDYKRGFIYAQDFILVKKNDFVKIIYDIPTDLDYFTSIKICDQEVLNRRKYFKEERKKFLTEMMKKHEEYASHTMDEMEEMYMEQIVVVEQRGKKKMEEHLRRFFLYVLDEG</sequence>
<feature type="domain" description="Competence protein CoiA nuclease-like" evidence="1">
    <location>
        <begin position="99"/>
        <end position="137"/>
    </location>
</feature>